<dbReference type="RefSeq" id="WP_271995650.1">
    <property type="nucleotide sequence ID" value="NZ_JAQNDN010000002.1"/>
</dbReference>
<name>A0ABT5B0B3_9BACT</name>
<evidence type="ECO:0000313" key="4">
    <source>
        <dbReference type="Proteomes" id="UP001217838"/>
    </source>
</evidence>
<feature type="region of interest" description="Disordered" evidence="1">
    <location>
        <begin position="20"/>
        <end position="105"/>
    </location>
</feature>
<dbReference type="SUPFAM" id="SSF51126">
    <property type="entry name" value="Pectin lyase-like"/>
    <property type="match status" value="1"/>
</dbReference>
<evidence type="ECO:0000256" key="2">
    <source>
        <dbReference type="SAM" id="SignalP"/>
    </source>
</evidence>
<feature type="signal peptide" evidence="2">
    <location>
        <begin position="1"/>
        <end position="23"/>
    </location>
</feature>
<gene>
    <name evidence="3" type="ORF">POL58_07270</name>
</gene>
<comment type="caution">
    <text evidence="3">The sequence shown here is derived from an EMBL/GenBank/DDBJ whole genome shotgun (WGS) entry which is preliminary data.</text>
</comment>
<reference evidence="3 4" key="1">
    <citation type="submission" date="2022-11" db="EMBL/GenBank/DDBJ databases">
        <title>Minimal conservation of predation-associated metabolite biosynthetic gene clusters underscores biosynthetic potential of Myxococcota including descriptions for ten novel species: Archangium lansinium sp. nov., Myxococcus landrumus sp. nov., Nannocystis bai.</title>
        <authorList>
            <person name="Ahearne A."/>
            <person name="Stevens C."/>
            <person name="Dowd S."/>
        </authorList>
    </citation>
    <scope>NUCLEOTIDE SEQUENCE [LARGE SCALE GENOMIC DNA]</scope>
    <source>
        <strain evidence="3 4">NCELM</strain>
    </source>
</reference>
<feature type="compositionally biased region" description="Low complexity" evidence="1">
    <location>
        <begin position="20"/>
        <end position="77"/>
    </location>
</feature>
<keyword evidence="4" id="KW-1185">Reference proteome</keyword>
<dbReference type="InterPro" id="IPR011050">
    <property type="entry name" value="Pectin_lyase_fold/virulence"/>
</dbReference>
<feature type="region of interest" description="Disordered" evidence="1">
    <location>
        <begin position="467"/>
        <end position="487"/>
    </location>
</feature>
<dbReference type="EMBL" id="JAQNDN010000002">
    <property type="protein sequence ID" value="MDC0667530.1"/>
    <property type="molecule type" value="Genomic_DNA"/>
</dbReference>
<feature type="chain" id="PRO_5047255581" evidence="2">
    <location>
        <begin position="24"/>
        <end position="487"/>
    </location>
</feature>
<proteinExistence type="predicted"/>
<protein>
    <submittedName>
        <fullName evidence="3">Right-handed parallel beta-helix repeat-containing protein</fullName>
    </submittedName>
</protein>
<dbReference type="PROSITE" id="PS51257">
    <property type="entry name" value="PROKAR_LIPOPROTEIN"/>
    <property type="match status" value="1"/>
</dbReference>
<evidence type="ECO:0000256" key="1">
    <source>
        <dbReference type="SAM" id="MobiDB-lite"/>
    </source>
</evidence>
<dbReference type="InterPro" id="IPR012334">
    <property type="entry name" value="Pectin_lyas_fold"/>
</dbReference>
<dbReference type="Gene3D" id="2.160.20.10">
    <property type="entry name" value="Single-stranded right-handed beta-helix, Pectin lyase-like"/>
    <property type="match status" value="1"/>
</dbReference>
<dbReference type="Proteomes" id="UP001217838">
    <property type="component" value="Unassembled WGS sequence"/>
</dbReference>
<organism evidence="3 4">
    <name type="scientific">Nannocystis radixulma</name>
    <dbReference type="NCBI Taxonomy" id="2995305"/>
    <lineage>
        <taxon>Bacteria</taxon>
        <taxon>Pseudomonadati</taxon>
        <taxon>Myxococcota</taxon>
        <taxon>Polyangia</taxon>
        <taxon>Nannocystales</taxon>
        <taxon>Nannocystaceae</taxon>
        <taxon>Nannocystis</taxon>
    </lineage>
</organism>
<keyword evidence="2" id="KW-0732">Signal</keyword>
<sequence>MTRRTAAGSWVSALLLGCGDAGAGASTGSASETGETSAGAVTTSTTQAETTSTSTPTSTAEPTGTTGTEPPATSTSGQVTTEASTEEPPSAGDPCPPWPAAAGPVIEVTPDQAGDLKPIVEGAASGTTIAFAPGTYDLSGGAPIHITTPGLTLRGPSGDRDAVVLDADYATGEILLIAASDTTVVDMTLQRAFWHPIHATGGEAADISNVVIYNVKVIDPGQQAIKINPSGSDHYVDEGLIACSWIELTEVGRPQIMDNCYTGGIDAHAAWGWTIRDNDIRGFWCPEGLSEHAVHLWVTSRDTLVERNDIRDCARGVGFGLGENGNGNSRAYADDPCPGKSYLGHVGGEIRNNMIWAGDPQLFASQAGFDSGVALEQACDAKVLHNTVVSLEPPFVSMEYRWPNTSATIAGNLTTHAITMRDGAQAQLDGNLEMAGLDQFVDAAAAALHLAPGSAAVDAAPAGLVTDDFDGQTRDASPDVGADELVR</sequence>
<accession>A0ABT5B0B3</accession>
<evidence type="ECO:0000313" key="3">
    <source>
        <dbReference type="EMBL" id="MDC0667530.1"/>
    </source>
</evidence>